<feature type="region of interest" description="Disordered" evidence="6">
    <location>
        <begin position="1"/>
        <end position="38"/>
    </location>
</feature>
<keyword evidence="3" id="KW-0732">Signal</keyword>
<organism evidence="8 9">
    <name type="scientific">Myotis davidii</name>
    <name type="common">David's myotis</name>
    <dbReference type="NCBI Taxonomy" id="225400"/>
    <lineage>
        <taxon>Eukaryota</taxon>
        <taxon>Metazoa</taxon>
        <taxon>Chordata</taxon>
        <taxon>Craniata</taxon>
        <taxon>Vertebrata</taxon>
        <taxon>Euteleostomi</taxon>
        <taxon>Mammalia</taxon>
        <taxon>Eutheria</taxon>
        <taxon>Laurasiatheria</taxon>
        <taxon>Chiroptera</taxon>
        <taxon>Yangochiroptera</taxon>
        <taxon>Vespertilionidae</taxon>
        <taxon>Myotis</taxon>
    </lineage>
</organism>
<dbReference type="EMBL" id="KB102490">
    <property type="protein sequence ID" value="ELK35219.1"/>
    <property type="molecule type" value="Genomic_DNA"/>
</dbReference>
<feature type="compositionally biased region" description="Polar residues" evidence="6">
    <location>
        <begin position="226"/>
        <end position="247"/>
    </location>
</feature>
<comment type="subcellular location">
    <subcellularLocation>
        <location evidence="1">Membrane</location>
        <topology evidence="1">Single-pass membrane protein</topology>
    </subcellularLocation>
</comment>
<feature type="compositionally biased region" description="Basic and acidic residues" evidence="6">
    <location>
        <begin position="84"/>
        <end position="98"/>
    </location>
</feature>
<dbReference type="PANTHER" id="PTHR16059:SF16">
    <property type="entry name" value="ANTHRAX TOXIN RECEPTOR-LIKE"/>
    <property type="match status" value="1"/>
</dbReference>
<evidence type="ECO:0000256" key="4">
    <source>
        <dbReference type="ARBA" id="ARBA00022989"/>
    </source>
</evidence>
<dbReference type="InterPro" id="IPR036465">
    <property type="entry name" value="vWFA_dom_sf"/>
</dbReference>
<dbReference type="Proteomes" id="UP000010556">
    <property type="component" value="Unassembled WGS sequence"/>
</dbReference>
<dbReference type="Gene3D" id="3.40.50.410">
    <property type="entry name" value="von Willebrand factor, type A domain"/>
    <property type="match status" value="1"/>
</dbReference>
<dbReference type="AlphaFoldDB" id="L5M9C3"/>
<evidence type="ECO:0000256" key="3">
    <source>
        <dbReference type="ARBA" id="ARBA00022729"/>
    </source>
</evidence>
<feature type="transmembrane region" description="Helical" evidence="7">
    <location>
        <begin position="48"/>
        <end position="70"/>
    </location>
</feature>
<keyword evidence="8" id="KW-0675">Receptor</keyword>
<evidence type="ECO:0000256" key="5">
    <source>
        <dbReference type="ARBA" id="ARBA00023136"/>
    </source>
</evidence>
<feature type="region of interest" description="Disordered" evidence="6">
    <location>
        <begin position="79"/>
        <end position="100"/>
    </location>
</feature>
<keyword evidence="4 7" id="KW-1133">Transmembrane helix</keyword>
<evidence type="ECO:0000313" key="9">
    <source>
        <dbReference type="Proteomes" id="UP000010556"/>
    </source>
</evidence>
<evidence type="ECO:0000313" key="8">
    <source>
        <dbReference type="EMBL" id="ELK35219.1"/>
    </source>
</evidence>
<accession>L5M9C3</accession>
<dbReference type="GO" id="GO:0005886">
    <property type="term" value="C:plasma membrane"/>
    <property type="evidence" value="ECO:0007669"/>
    <property type="project" value="TreeGrafter"/>
</dbReference>
<proteinExistence type="predicted"/>
<evidence type="ECO:0000256" key="2">
    <source>
        <dbReference type="ARBA" id="ARBA00022692"/>
    </source>
</evidence>
<protein>
    <submittedName>
        <fullName evidence="8">Anthrax toxin receptor-like protein</fullName>
    </submittedName>
</protein>
<feature type="region of interest" description="Disordered" evidence="6">
    <location>
        <begin position="433"/>
        <end position="460"/>
    </location>
</feature>
<reference evidence="9" key="1">
    <citation type="journal article" date="2013" name="Science">
        <title>Comparative analysis of bat genomes provides insight into the evolution of flight and immunity.</title>
        <authorList>
            <person name="Zhang G."/>
            <person name="Cowled C."/>
            <person name="Shi Z."/>
            <person name="Huang Z."/>
            <person name="Bishop-Lilly K.A."/>
            <person name="Fang X."/>
            <person name="Wynne J.W."/>
            <person name="Xiong Z."/>
            <person name="Baker M.L."/>
            <person name="Zhao W."/>
            <person name="Tachedjian M."/>
            <person name="Zhu Y."/>
            <person name="Zhou P."/>
            <person name="Jiang X."/>
            <person name="Ng J."/>
            <person name="Yang L."/>
            <person name="Wu L."/>
            <person name="Xiao J."/>
            <person name="Feng Y."/>
            <person name="Chen Y."/>
            <person name="Sun X."/>
            <person name="Zhang Y."/>
            <person name="Marsh G.A."/>
            <person name="Crameri G."/>
            <person name="Broder C.C."/>
            <person name="Frey K.G."/>
            <person name="Wang L.F."/>
            <person name="Wang J."/>
        </authorList>
    </citation>
    <scope>NUCLEOTIDE SEQUENCE [LARGE SCALE GENOMIC DNA]</scope>
</reference>
<keyword evidence="5 7" id="KW-0472">Membrane</keyword>
<dbReference type="GO" id="GO:0004888">
    <property type="term" value="F:transmembrane signaling receptor activity"/>
    <property type="evidence" value="ECO:0007669"/>
    <property type="project" value="TreeGrafter"/>
</dbReference>
<evidence type="ECO:0000256" key="7">
    <source>
        <dbReference type="SAM" id="Phobius"/>
    </source>
</evidence>
<keyword evidence="2 7" id="KW-0812">Transmembrane</keyword>
<dbReference type="PANTHER" id="PTHR16059">
    <property type="entry name" value="ANTHRAX TOXIN RECEPTOR"/>
    <property type="match status" value="1"/>
</dbReference>
<dbReference type="GO" id="GO:0009986">
    <property type="term" value="C:cell surface"/>
    <property type="evidence" value="ECO:0007669"/>
    <property type="project" value="TreeGrafter"/>
</dbReference>
<evidence type="ECO:0000256" key="1">
    <source>
        <dbReference type="ARBA" id="ARBA00004167"/>
    </source>
</evidence>
<name>L5M9C3_MYODS</name>
<feature type="region of interest" description="Disordered" evidence="6">
    <location>
        <begin position="224"/>
        <end position="250"/>
    </location>
</feature>
<evidence type="ECO:0000256" key="6">
    <source>
        <dbReference type="SAM" id="MobiDB-lite"/>
    </source>
</evidence>
<keyword evidence="9" id="KW-1185">Reference proteome</keyword>
<gene>
    <name evidence="8" type="ORF">MDA_GLEAN10013111</name>
</gene>
<sequence>MQGSNTNTSLTTYLTTTQDSNTSPPVQPSALKSSPPPAPPIKPIDTRLYLALLIPAMLMFPLLFCCIWRLCFKKTVKEPPPVQKPEKAQSRGGEEALRGDQASSHCFHPLMVPSDRDRCWAPAVDINSSSGTSCECKLVRDWQWIWRPAAMQLKRTWGLLAPVMEEAKVPRLPGPALSYTLRDNVSIIEAKQTPYTSFQQSQSWSEQDSNNVSIIEAKQTKIPAFTQPQPQRQSQASELEPALSSNDSYRRSGSVGSEWIHISNMVEEVVKKFEKQLSRLKKSDLESLGGTVGHRVNSLPTPMHLKIMQDPDQAGHTYIKPHWVGDMASDPLAQCRGSKNPVTIIALTDGTLLKMAFKETKKEAEKARKLGAVIYGVGVNDYRRDQLNEIADSKKHVFGVDTGFEDLVKIADSAEEANMALMEGVLKGDLWQEGPEDQAQGCTGVSEEGPPMDGLGSEAA</sequence>
<dbReference type="SUPFAM" id="SSF53300">
    <property type="entry name" value="vWA-like"/>
    <property type="match status" value="1"/>
</dbReference>
<feature type="compositionally biased region" description="Low complexity" evidence="6">
    <location>
        <begin position="1"/>
        <end position="33"/>
    </location>
</feature>